<gene>
    <name evidence="2" type="ORF">J1N35_037471</name>
</gene>
<organism evidence="2 3">
    <name type="scientific">Gossypium stocksii</name>
    <dbReference type="NCBI Taxonomy" id="47602"/>
    <lineage>
        <taxon>Eukaryota</taxon>
        <taxon>Viridiplantae</taxon>
        <taxon>Streptophyta</taxon>
        <taxon>Embryophyta</taxon>
        <taxon>Tracheophyta</taxon>
        <taxon>Spermatophyta</taxon>
        <taxon>Magnoliopsida</taxon>
        <taxon>eudicotyledons</taxon>
        <taxon>Gunneridae</taxon>
        <taxon>Pentapetalae</taxon>
        <taxon>rosids</taxon>
        <taxon>malvids</taxon>
        <taxon>Malvales</taxon>
        <taxon>Malvaceae</taxon>
        <taxon>Malvoideae</taxon>
        <taxon>Gossypium</taxon>
    </lineage>
</organism>
<dbReference type="EMBL" id="JAIQCV010000011">
    <property type="protein sequence ID" value="KAH1046687.1"/>
    <property type="molecule type" value="Genomic_DNA"/>
</dbReference>
<protein>
    <submittedName>
        <fullName evidence="2">Uncharacterized protein</fullName>
    </submittedName>
</protein>
<accession>A0A9D3UK70</accession>
<dbReference type="Proteomes" id="UP000828251">
    <property type="component" value="Unassembled WGS sequence"/>
</dbReference>
<evidence type="ECO:0000256" key="1">
    <source>
        <dbReference type="SAM" id="MobiDB-lite"/>
    </source>
</evidence>
<feature type="compositionally biased region" description="Basic and acidic residues" evidence="1">
    <location>
        <begin position="74"/>
        <end position="84"/>
    </location>
</feature>
<proteinExistence type="predicted"/>
<evidence type="ECO:0000313" key="3">
    <source>
        <dbReference type="Proteomes" id="UP000828251"/>
    </source>
</evidence>
<keyword evidence="3" id="KW-1185">Reference proteome</keyword>
<evidence type="ECO:0000313" key="2">
    <source>
        <dbReference type="EMBL" id="KAH1046687.1"/>
    </source>
</evidence>
<reference evidence="2 3" key="1">
    <citation type="journal article" date="2021" name="Plant Biotechnol. J.">
        <title>Multi-omics assisted identification of the key and species-specific regulatory components of drought-tolerant mechanisms in Gossypium stocksii.</title>
        <authorList>
            <person name="Yu D."/>
            <person name="Ke L."/>
            <person name="Zhang D."/>
            <person name="Wu Y."/>
            <person name="Sun Y."/>
            <person name="Mei J."/>
            <person name="Sun J."/>
            <person name="Sun Y."/>
        </authorList>
    </citation>
    <scope>NUCLEOTIDE SEQUENCE [LARGE SCALE GENOMIC DNA]</scope>
    <source>
        <strain evidence="3">cv. E1</strain>
        <tissue evidence="2">Leaf</tissue>
    </source>
</reference>
<name>A0A9D3UK70_9ROSI</name>
<feature type="region of interest" description="Disordered" evidence="1">
    <location>
        <begin position="62"/>
        <end position="84"/>
    </location>
</feature>
<dbReference type="AlphaFoldDB" id="A0A9D3UK70"/>
<sequence>MEMPPTPPMKSKKVKVKKIDEPTQWECRLGCDVSYNIRLLKSIKIGMGMFVRIQGGQAIEWPEWSSDSFEDNEDAAKQQEEKDE</sequence>
<comment type="caution">
    <text evidence="2">The sequence shown here is derived from an EMBL/GenBank/DDBJ whole genome shotgun (WGS) entry which is preliminary data.</text>
</comment>